<protein>
    <submittedName>
        <fullName evidence="1">Uncharacterized protein</fullName>
    </submittedName>
</protein>
<sequence length="386" mass="44268">MFNLSLLRQFSRLSISSATKIQINCRNIATTTAFQFKVTDQLGAEPMKKKKKIDPMIVKAREERRRKKIEKQIRRLEKNARQLKPIDEMEVPLDLLDQLQKRKRPSPQLSAEQMEARALLQKEWTRYKREEYMANVAQIDRIMAAQRRALDRLYEESEDLYNEAVMPDLSILPYTIMGPVATPPIKNYDSPDGEYIDGLEMPFFLFIPILTVLCVSIHSEKWPDPFEGAVVYVSNPIEANLPGHWIPESILKKVIEKRAQRPLTIKKTIKRPNESKGQKLKYVAVEKGDKTVNAAQTIDNKDSKMAGNGDINKKYTVQFTTFHIPVYNEDTSTISDADVITSKSESPSMITETQSTLEENLDDVTRLRDMTSPTLPVKVSYGSRND</sequence>
<dbReference type="Proteomes" id="UP000824533">
    <property type="component" value="Linkage Group LG19"/>
</dbReference>
<name>A0ACC1CQ86_9NEOP</name>
<dbReference type="EMBL" id="CM034405">
    <property type="protein sequence ID" value="KAJ0173544.1"/>
    <property type="molecule type" value="Genomic_DNA"/>
</dbReference>
<evidence type="ECO:0000313" key="1">
    <source>
        <dbReference type="EMBL" id="KAJ0173544.1"/>
    </source>
</evidence>
<evidence type="ECO:0000313" key="2">
    <source>
        <dbReference type="Proteomes" id="UP000824533"/>
    </source>
</evidence>
<accession>A0ACC1CQ86</accession>
<gene>
    <name evidence="1" type="ORF">K1T71_010693</name>
</gene>
<organism evidence="1 2">
    <name type="scientific">Dendrolimus kikuchii</name>
    <dbReference type="NCBI Taxonomy" id="765133"/>
    <lineage>
        <taxon>Eukaryota</taxon>
        <taxon>Metazoa</taxon>
        <taxon>Ecdysozoa</taxon>
        <taxon>Arthropoda</taxon>
        <taxon>Hexapoda</taxon>
        <taxon>Insecta</taxon>
        <taxon>Pterygota</taxon>
        <taxon>Neoptera</taxon>
        <taxon>Endopterygota</taxon>
        <taxon>Lepidoptera</taxon>
        <taxon>Glossata</taxon>
        <taxon>Ditrysia</taxon>
        <taxon>Bombycoidea</taxon>
        <taxon>Lasiocampidae</taxon>
        <taxon>Dendrolimus</taxon>
    </lineage>
</organism>
<keyword evidence="2" id="KW-1185">Reference proteome</keyword>
<comment type="caution">
    <text evidence="1">The sequence shown here is derived from an EMBL/GenBank/DDBJ whole genome shotgun (WGS) entry which is preliminary data.</text>
</comment>
<reference evidence="1 2" key="1">
    <citation type="journal article" date="2021" name="Front. Genet.">
        <title>Chromosome-Level Genome Assembly Reveals Significant Gene Expansion in the Toll and IMD Signaling Pathways of Dendrolimus kikuchii.</title>
        <authorList>
            <person name="Zhou J."/>
            <person name="Wu P."/>
            <person name="Xiong Z."/>
            <person name="Liu N."/>
            <person name="Zhao N."/>
            <person name="Ji M."/>
            <person name="Qiu Y."/>
            <person name="Yang B."/>
        </authorList>
    </citation>
    <scope>NUCLEOTIDE SEQUENCE [LARGE SCALE GENOMIC DNA]</scope>
    <source>
        <strain evidence="1">Ann1</strain>
    </source>
</reference>
<proteinExistence type="predicted"/>